<reference evidence="2 3" key="1">
    <citation type="submission" date="2019-02" db="EMBL/GenBank/DDBJ databases">
        <title>Sequencing the genomes of 1000 actinobacteria strains.</title>
        <authorList>
            <person name="Klenk H.-P."/>
        </authorList>
    </citation>
    <scope>NUCLEOTIDE SEQUENCE [LARGE SCALE GENOMIC DNA]</scope>
    <source>
        <strain evidence="2 3">DSM 45612</strain>
    </source>
</reference>
<name>A0A4V2GDI3_9ACTN</name>
<accession>A0A4V2GDI3</accession>
<dbReference type="InterPro" id="IPR000160">
    <property type="entry name" value="GGDEF_dom"/>
</dbReference>
<organism evidence="2 3">
    <name type="scientific">Micromonospora kangleipakensis</name>
    <dbReference type="NCBI Taxonomy" id="1077942"/>
    <lineage>
        <taxon>Bacteria</taxon>
        <taxon>Bacillati</taxon>
        <taxon>Actinomycetota</taxon>
        <taxon>Actinomycetes</taxon>
        <taxon>Micromonosporales</taxon>
        <taxon>Micromonosporaceae</taxon>
        <taxon>Micromonospora</taxon>
    </lineage>
</organism>
<keyword evidence="3" id="KW-1185">Reference proteome</keyword>
<dbReference type="AlphaFoldDB" id="A0A4V2GDI3"/>
<dbReference type="Proteomes" id="UP000294114">
    <property type="component" value="Unassembled WGS sequence"/>
</dbReference>
<dbReference type="OrthoDB" id="23692at2"/>
<dbReference type="PANTHER" id="PTHR44757">
    <property type="entry name" value="DIGUANYLATE CYCLASE DGCP"/>
    <property type="match status" value="1"/>
</dbReference>
<dbReference type="PROSITE" id="PS50887">
    <property type="entry name" value="GGDEF"/>
    <property type="match status" value="1"/>
</dbReference>
<dbReference type="InterPro" id="IPR029787">
    <property type="entry name" value="Nucleotide_cyclase"/>
</dbReference>
<dbReference type="InterPro" id="IPR052155">
    <property type="entry name" value="Biofilm_reg_signaling"/>
</dbReference>
<dbReference type="InterPro" id="IPR043128">
    <property type="entry name" value="Rev_trsase/Diguanyl_cyclase"/>
</dbReference>
<dbReference type="Gene3D" id="3.30.70.270">
    <property type="match status" value="1"/>
</dbReference>
<evidence type="ECO:0000313" key="2">
    <source>
        <dbReference type="EMBL" id="RZU76006.1"/>
    </source>
</evidence>
<feature type="domain" description="GGDEF" evidence="1">
    <location>
        <begin position="66"/>
        <end position="202"/>
    </location>
</feature>
<sequence>MSTIAMAGLAAALGFLLGAATTRPALRRLRRELAAAVQQAHHDPLTGLPNRTGATRLFIRFAEAGRSLTVTLIDLNDFKAVNDTYGHDAGDALLVAAADRLSHTAAHHGGVAARLAGDEFLLLLPADDHDHLHPPAAALVALTPPITVTGADGTRATLTPHASAGVTYFNGLDGTLAGHLRQADIALYHAKQRRDHIANYHPGMHMPPPIQRRRRLRDHQAHRTVTRRQVQS</sequence>
<gene>
    <name evidence="2" type="ORF">EV384_4601</name>
</gene>
<dbReference type="RefSeq" id="WP_130336386.1">
    <property type="nucleotide sequence ID" value="NZ_SHLD01000001.1"/>
</dbReference>
<dbReference type="SMART" id="SM00267">
    <property type="entry name" value="GGDEF"/>
    <property type="match status" value="1"/>
</dbReference>
<proteinExistence type="predicted"/>
<dbReference type="CDD" id="cd01949">
    <property type="entry name" value="GGDEF"/>
    <property type="match status" value="1"/>
</dbReference>
<evidence type="ECO:0000259" key="1">
    <source>
        <dbReference type="PROSITE" id="PS50887"/>
    </source>
</evidence>
<dbReference type="NCBIfam" id="TIGR00254">
    <property type="entry name" value="GGDEF"/>
    <property type="match status" value="1"/>
</dbReference>
<dbReference type="EMBL" id="SHLD01000001">
    <property type="protein sequence ID" value="RZU76006.1"/>
    <property type="molecule type" value="Genomic_DNA"/>
</dbReference>
<evidence type="ECO:0000313" key="3">
    <source>
        <dbReference type="Proteomes" id="UP000294114"/>
    </source>
</evidence>
<dbReference type="Pfam" id="PF00990">
    <property type="entry name" value="GGDEF"/>
    <property type="match status" value="1"/>
</dbReference>
<comment type="caution">
    <text evidence="2">The sequence shown here is derived from an EMBL/GenBank/DDBJ whole genome shotgun (WGS) entry which is preliminary data.</text>
</comment>
<protein>
    <submittedName>
        <fullName evidence="2">Diguanylate cyclase (GGDEF)-like protein</fullName>
    </submittedName>
</protein>
<dbReference type="PANTHER" id="PTHR44757:SF2">
    <property type="entry name" value="BIOFILM ARCHITECTURE MAINTENANCE PROTEIN MBAA"/>
    <property type="match status" value="1"/>
</dbReference>
<dbReference type="SUPFAM" id="SSF55073">
    <property type="entry name" value="Nucleotide cyclase"/>
    <property type="match status" value="1"/>
</dbReference>